<evidence type="ECO:0000259" key="8">
    <source>
        <dbReference type="SMART" id="SM00481"/>
    </source>
</evidence>
<comment type="catalytic activity">
    <reaction evidence="6">
        <text>DNA(n) + a 2'-deoxyribonucleoside 5'-triphosphate = DNA(n+1) + diphosphate</text>
        <dbReference type="Rhea" id="RHEA:22508"/>
        <dbReference type="Rhea" id="RHEA-COMP:17339"/>
        <dbReference type="Rhea" id="RHEA-COMP:17340"/>
        <dbReference type="ChEBI" id="CHEBI:33019"/>
        <dbReference type="ChEBI" id="CHEBI:61560"/>
        <dbReference type="ChEBI" id="CHEBI:173112"/>
        <dbReference type="EC" id="2.7.7.7"/>
    </reaction>
</comment>
<dbReference type="InterPro" id="IPR004013">
    <property type="entry name" value="PHP_dom"/>
</dbReference>
<dbReference type="Pfam" id="PF17657">
    <property type="entry name" value="DNA_pol3_finger"/>
    <property type="match status" value="1"/>
</dbReference>
<name>A0A538SUC2_UNCEI</name>
<dbReference type="GO" id="GO:0006281">
    <property type="term" value="P:DNA repair"/>
    <property type="evidence" value="ECO:0007669"/>
    <property type="project" value="UniProtKB-KW"/>
</dbReference>
<dbReference type="InterPro" id="IPR004805">
    <property type="entry name" value="DnaE2/DnaE/PolC"/>
</dbReference>
<reference evidence="9 10" key="1">
    <citation type="journal article" date="2019" name="Nat. Microbiol.">
        <title>Mediterranean grassland soil C-N compound turnover is dependent on rainfall and depth, and is mediated by genomically divergent microorganisms.</title>
        <authorList>
            <person name="Diamond S."/>
            <person name="Andeer P.F."/>
            <person name="Li Z."/>
            <person name="Crits-Christoph A."/>
            <person name="Burstein D."/>
            <person name="Anantharaman K."/>
            <person name="Lane K.R."/>
            <person name="Thomas B.C."/>
            <person name="Pan C."/>
            <person name="Northen T.R."/>
            <person name="Banfield J.F."/>
        </authorList>
    </citation>
    <scope>NUCLEOTIDE SEQUENCE [LARGE SCALE GENOMIC DNA]</scope>
    <source>
        <strain evidence="9">WS_4</strain>
    </source>
</reference>
<dbReference type="Pfam" id="PF02811">
    <property type="entry name" value="PHP"/>
    <property type="match status" value="1"/>
</dbReference>
<dbReference type="SUPFAM" id="SSF89550">
    <property type="entry name" value="PHP domain-like"/>
    <property type="match status" value="1"/>
</dbReference>
<dbReference type="Pfam" id="PF07733">
    <property type="entry name" value="DNA_pol3_alpha"/>
    <property type="match status" value="1"/>
</dbReference>
<dbReference type="PANTHER" id="PTHR32294">
    <property type="entry name" value="DNA POLYMERASE III SUBUNIT ALPHA"/>
    <property type="match status" value="1"/>
</dbReference>
<protein>
    <recommendedName>
        <fullName evidence="1">DNA-directed DNA polymerase</fullName>
        <ecNumber evidence="1">2.7.7.7</ecNumber>
    </recommendedName>
</protein>
<keyword evidence="2" id="KW-0808">Transferase</keyword>
<evidence type="ECO:0000256" key="2">
    <source>
        <dbReference type="ARBA" id="ARBA00022679"/>
    </source>
</evidence>
<dbReference type="GO" id="GO:0003887">
    <property type="term" value="F:DNA-directed DNA polymerase activity"/>
    <property type="evidence" value="ECO:0007669"/>
    <property type="project" value="UniProtKB-KW"/>
</dbReference>
<evidence type="ECO:0000256" key="5">
    <source>
        <dbReference type="ARBA" id="ARBA00022932"/>
    </source>
</evidence>
<dbReference type="InterPro" id="IPR003141">
    <property type="entry name" value="Pol/His_phosphatase_N"/>
</dbReference>
<dbReference type="Pfam" id="PF14579">
    <property type="entry name" value="HHH_6"/>
    <property type="match status" value="1"/>
</dbReference>
<accession>A0A538SUC2</accession>
<dbReference type="Gene3D" id="1.10.150.870">
    <property type="match status" value="1"/>
</dbReference>
<keyword evidence="5" id="KW-0239">DNA-directed DNA polymerase</keyword>
<evidence type="ECO:0000313" key="10">
    <source>
        <dbReference type="Proteomes" id="UP000319829"/>
    </source>
</evidence>
<feature type="compositionally biased region" description="Basic residues" evidence="7">
    <location>
        <begin position="1"/>
        <end position="11"/>
    </location>
</feature>
<dbReference type="Gene3D" id="3.20.20.140">
    <property type="entry name" value="Metal-dependent hydrolases"/>
    <property type="match status" value="1"/>
</dbReference>
<evidence type="ECO:0000256" key="3">
    <source>
        <dbReference type="ARBA" id="ARBA00022695"/>
    </source>
</evidence>
<evidence type="ECO:0000256" key="4">
    <source>
        <dbReference type="ARBA" id="ARBA00022705"/>
    </source>
</evidence>
<evidence type="ECO:0000256" key="6">
    <source>
        <dbReference type="ARBA" id="ARBA00049244"/>
    </source>
</evidence>
<sequence length="1055" mass="117791">MRGGSCRRRRSSSYGTLGRRRGRDRAPRLLSPRSIARARASGPRRSSPPPGCCMASRFAHLHVHSHYSLMQGADTIEALAQAARGHGMDRFALTDTNALYGFVFYRQICEEQGLRPIAGAEVVSPPAAAPDRTGAVPDRAVLLARGREGYRSLCRVLTARHLDPAFSLDRAVREHPASLALLSGQRRLLSALRDALPVYAELVPGRDDRGLLRWARGEGLACVATNDVHFVHREKHRVHHTLRAIARNTTLDRVPHHDLAEPERTFLSAEEMEARFPHAPEAIENAARLAEECAVDWPMGRTVFPSYPLERGDAFEILRARCEAGILHRYGRDPSPDVRARLERELAVIREKGFADYFLIVEAITSRTPRICGRGSGAASIVAYLLGITHVDPVRHNLFFERFLSPERKDPPDIDVDFAWDERDQIQLDVLEENGAPVRAAMVANHVGFRARAAIHEIAKVYGLPEEEIRNVTKRLTAFWGLEDPVERLDGHPRFRDVDFEPPWPEILAQAVALEGHPRHLSVHSGGIVLVPDSLADHVPVEIAPKGVPIVQWEKDQVEDYGLVKMDLLGNRSLAVIRDGLAAVARNTGREIDERTWNPIDDPETRRLVAAGDTLGCFYVESPSMRQLQRKAGVGDFDHLVIHSSIIRPAANRYIREYVRRLKGGAYDPIHPALQHTLDETYGIMVYQEDVTKVAMEMAGFTLAQAEGLRKALGQKRPVKPLRAYQEEFFSGAGARGVERRVAEEVWDMILSFAVYSFCKPHSASYALVSFRSAWLRAHFPAEFMAAVISNQGGYYSTFAYVSEARRMGLRILPPDANASAREYTGKARELRVGLMQVKGLHEAAVEALIEERRRGGSFRSLADLRARVPLHLSDAELLVKSGACDSIGEGKTRPELLWELYLCSGGSGRPAAGELFEPEPVHAPHAAAYDRATVLRHEVETLGFLLSAHPLEPFQDQLRARGVIRACDLPRHAGRRVRVGGWFVSSKLAQTKDKEPMEFLSFEDTTALYDATIFPDAYRRFCHLLTSTRPFVLEGRVEEDYGVCTLTVEGVERL</sequence>
<dbReference type="GO" id="GO:0008408">
    <property type="term" value="F:3'-5' exonuclease activity"/>
    <property type="evidence" value="ECO:0007669"/>
    <property type="project" value="InterPro"/>
</dbReference>
<evidence type="ECO:0000313" key="9">
    <source>
        <dbReference type="EMBL" id="TMQ54992.1"/>
    </source>
</evidence>
<organism evidence="9 10">
    <name type="scientific">Eiseniibacteriota bacterium</name>
    <dbReference type="NCBI Taxonomy" id="2212470"/>
    <lineage>
        <taxon>Bacteria</taxon>
        <taxon>Candidatus Eiseniibacteriota</taxon>
    </lineage>
</organism>
<dbReference type="EC" id="2.7.7.7" evidence="1"/>
<dbReference type="GO" id="GO:0006260">
    <property type="term" value="P:DNA replication"/>
    <property type="evidence" value="ECO:0007669"/>
    <property type="project" value="UniProtKB-KW"/>
</dbReference>
<dbReference type="NCBIfam" id="TIGR00594">
    <property type="entry name" value="polc"/>
    <property type="match status" value="1"/>
</dbReference>
<dbReference type="Proteomes" id="UP000319829">
    <property type="component" value="Unassembled WGS sequence"/>
</dbReference>
<dbReference type="AlphaFoldDB" id="A0A538SUC2"/>
<evidence type="ECO:0000256" key="1">
    <source>
        <dbReference type="ARBA" id="ARBA00012417"/>
    </source>
</evidence>
<dbReference type="CDD" id="cd04485">
    <property type="entry name" value="DnaE_OBF"/>
    <property type="match status" value="1"/>
</dbReference>
<dbReference type="EMBL" id="VBOU01000046">
    <property type="protein sequence ID" value="TMQ54992.1"/>
    <property type="molecule type" value="Genomic_DNA"/>
</dbReference>
<dbReference type="InterPro" id="IPR016195">
    <property type="entry name" value="Pol/histidinol_Pase-like"/>
</dbReference>
<dbReference type="InterPro" id="IPR011708">
    <property type="entry name" value="DNA_pol3_alpha_NTPase_dom"/>
</dbReference>
<keyword evidence="4" id="KW-0235">DNA replication</keyword>
<proteinExistence type="predicted"/>
<feature type="region of interest" description="Disordered" evidence="7">
    <location>
        <begin position="1"/>
        <end position="51"/>
    </location>
</feature>
<comment type="caution">
    <text evidence="9">The sequence shown here is derived from an EMBL/GenBank/DDBJ whole genome shotgun (WGS) entry which is preliminary data.</text>
</comment>
<dbReference type="SMART" id="SM00481">
    <property type="entry name" value="POLIIIAc"/>
    <property type="match status" value="1"/>
</dbReference>
<feature type="domain" description="Polymerase/histidinol phosphatase N-terminal" evidence="8">
    <location>
        <begin position="59"/>
        <end position="126"/>
    </location>
</feature>
<feature type="compositionally biased region" description="Low complexity" evidence="7">
    <location>
        <begin position="28"/>
        <end position="45"/>
    </location>
</feature>
<gene>
    <name evidence="9" type="ORF">E6K74_04545</name>
</gene>
<dbReference type="InterPro" id="IPR040982">
    <property type="entry name" value="DNA_pol3_finger"/>
</dbReference>
<evidence type="ECO:0000256" key="7">
    <source>
        <dbReference type="SAM" id="MobiDB-lite"/>
    </source>
</evidence>
<keyword evidence="3" id="KW-0548">Nucleotidyltransferase</keyword>
<dbReference type="InterPro" id="IPR029460">
    <property type="entry name" value="DNAPol_HHH"/>
</dbReference>